<dbReference type="Gene3D" id="3.40.640.10">
    <property type="entry name" value="Type I PLP-dependent aspartate aminotransferase-like (Major domain)"/>
    <property type="match status" value="1"/>
</dbReference>
<evidence type="ECO:0000313" key="4">
    <source>
        <dbReference type="Proteomes" id="UP000756346"/>
    </source>
</evidence>
<dbReference type="Proteomes" id="UP000756346">
    <property type="component" value="Unassembled WGS sequence"/>
</dbReference>
<keyword evidence="3" id="KW-0808">Transferase</keyword>
<dbReference type="InterPro" id="IPR015424">
    <property type="entry name" value="PyrdxlP-dep_Trfase"/>
</dbReference>
<accession>A0A9P8Y9T8</accession>
<dbReference type="EMBL" id="JAGTJQ010000005">
    <property type="protein sequence ID" value="KAH7031581.1"/>
    <property type="molecule type" value="Genomic_DNA"/>
</dbReference>
<keyword evidence="4" id="KW-1185">Reference proteome</keyword>
<keyword evidence="3" id="KW-0032">Aminotransferase</keyword>
<proteinExistence type="predicted"/>
<dbReference type="GeneID" id="70191449"/>
<dbReference type="AlphaFoldDB" id="A0A9P8Y9T8"/>
<dbReference type="PANTHER" id="PTHR43092:SF2">
    <property type="entry name" value="HERCYNYLCYSTEINE SULFOXIDE LYASE"/>
    <property type="match status" value="1"/>
</dbReference>
<dbReference type="SUPFAM" id="SSF53383">
    <property type="entry name" value="PLP-dependent transferases"/>
    <property type="match status" value="1"/>
</dbReference>
<protein>
    <submittedName>
        <fullName evidence="3">Aminotransferase family protein</fullName>
    </submittedName>
</protein>
<dbReference type="GO" id="GO:0008483">
    <property type="term" value="F:transaminase activity"/>
    <property type="evidence" value="ECO:0007669"/>
    <property type="project" value="UniProtKB-KW"/>
</dbReference>
<organism evidence="3 4">
    <name type="scientific">Microdochium trichocladiopsis</name>
    <dbReference type="NCBI Taxonomy" id="1682393"/>
    <lineage>
        <taxon>Eukaryota</taxon>
        <taxon>Fungi</taxon>
        <taxon>Dikarya</taxon>
        <taxon>Ascomycota</taxon>
        <taxon>Pezizomycotina</taxon>
        <taxon>Sordariomycetes</taxon>
        <taxon>Xylariomycetidae</taxon>
        <taxon>Xylariales</taxon>
        <taxon>Microdochiaceae</taxon>
        <taxon>Microdochium</taxon>
    </lineage>
</organism>
<dbReference type="OrthoDB" id="5978656at2759"/>
<dbReference type="RefSeq" id="XP_046013261.1">
    <property type="nucleotide sequence ID" value="XM_046161903.1"/>
</dbReference>
<keyword evidence="1" id="KW-0663">Pyridoxal phosphate</keyword>
<gene>
    <name evidence="3" type="ORF">B0I36DRAFT_410071</name>
</gene>
<reference evidence="3" key="1">
    <citation type="journal article" date="2021" name="Nat. Commun.">
        <title>Genetic determinants of endophytism in the Arabidopsis root mycobiome.</title>
        <authorList>
            <person name="Mesny F."/>
            <person name="Miyauchi S."/>
            <person name="Thiergart T."/>
            <person name="Pickel B."/>
            <person name="Atanasova L."/>
            <person name="Karlsson M."/>
            <person name="Huettel B."/>
            <person name="Barry K.W."/>
            <person name="Haridas S."/>
            <person name="Chen C."/>
            <person name="Bauer D."/>
            <person name="Andreopoulos W."/>
            <person name="Pangilinan J."/>
            <person name="LaButti K."/>
            <person name="Riley R."/>
            <person name="Lipzen A."/>
            <person name="Clum A."/>
            <person name="Drula E."/>
            <person name="Henrissat B."/>
            <person name="Kohler A."/>
            <person name="Grigoriev I.V."/>
            <person name="Martin F.M."/>
            <person name="Hacquard S."/>
        </authorList>
    </citation>
    <scope>NUCLEOTIDE SEQUENCE</scope>
    <source>
        <strain evidence="3">MPI-CAGE-CH-0230</strain>
    </source>
</reference>
<dbReference type="InterPro" id="IPR015421">
    <property type="entry name" value="PyrdxlP-dep_Trfase_major"/>
</dbReference>
<feature type="domain" description="Aminotransferase class V" evidence="2">
    <location>
        <begin position="80"/>
        <end position="279"/>
    </location>
</feature>
<dbReference type="PANTHER" id="PTHR43092">
    <property type="entry name" value="L-CYSTEINE DESULFHYDRASE"/>
    <property type="match status" value="1"/>
</dbReference>
<evidence type="ECO:0000259" key="2">
    <source>
        <dbReference type="Pfam" id="PF00266"/>
    </source>
</evidence>
<name>A0A9P8Y9T8_9PEZI</name>
<comment type="caution">
    <text evidence="3">The sequence shown here is derived from an EMBL/GenBank/DDBJ whole genome shotgun (WGS) entry which is preliminary data.</text>
</comment>
<evidence type="ECO:0000256" key="1">
    <source>
        <dbReference type="ARBA" id="ARBA00022898"/>
    </source>
</evidence>
<evidence type="ECO:0000313" key="3">
    <source>
        <dbReference type="EMBL" id="KAH7031581.1"/>
    </source>
</evidence>
<dbReference type="Pfam" id="PF00266">
    <property type="entry name" value="Aminotran_5"/>
    <property type="match status" value="1"/>
</dbReference>
<dbReference type="InterPro" id="IPR000192">
    <property type="entry name" value="Aminotrans_V_dom"/>
</dbReference>
<sequence>MAATTTTNTSSRPSGGPLVPFGRPMRDLFPFSAAYNPLNHGSYGAHPTAVRAAHLAVRAEAESAPDPFIVFNFAPRLVAQRQLAADLLRCALEELVFVPNATTGIDTVLKNIRWAAGDVIVCYDVVYGSVANGLSWVKEVHGGVDVHVLKVSWPIADDELVAQYVAAVRAINAQPGKRVRLAICDTIVSMPGMRIPFEKLVPALRAEGALVLLDGAHGIGHVEIDLSLVQPDFFVTNLHKWLFVPRGCAAFVVRKELQALIRTTLPTSHGFQPVKPLEEGKIREDAYADMFAFTGKNVASSEVNSSGVGTADSTNWLTVDAAVKFRNETCGGEAVIREYTSAIAQRAAVIVADMFGTEILDHPGSCMRKCNFANVRLPLDYAAFEIPDTVVYWIKKTAVEESGVYFQLVGFQGAFYWRISGMIYLEEDDYRKGAEVLQKLCARVEKGEHLKQASS</sequence>